<protein>
    <recommendedName>
        <fullName evidence="3">Complex 1 LYR protein domain-containing protein</fullName>
    </recommendedName>
</protein>
<comment type="caution">
    <text evidence="4">The sequence shown here is derived from an EMBL/GenBank/DDBJ whole genome shotgun (WGS) entry which is preliminary data.</text>
</comment>
<dbReference type="InterPro" id="IPR008011">
    <property type="entry name" value="Complex1_LYR_dom"/>
</dbReference>
<dbReference type="OrthoDB" id="273010at2759"/>
<dbReference type="EMBL" id="JAGTXO010000020">
    <property type="protein sequence ID" value="KAG8462480.1"/>
    <property type="molecule type" value="Genomic_DNA"/>
</dbReference>
<dbReference type="Pfam" id="PF05347">
    <property type="entry name" value="Complex1_LYR"/>
    <property type="match status" value="1"/>
</dbReference>
<organism evidence="4 5">
    <name type="scientific">Diacronema lutheri</name>
    <name type="common">Unicellular marine alga</name>
    <name type="synonym">Monochrysis lutheri</name>
    <dbReference type="NCBI Taxonomy" id="2081491"/>
    <lineage>
        <taxon>Eukaryota</taxon>
        <taxon>Haptista</taxon>
        <taxon>Haptophyta</taxon>
        <taxon>Pavlovophyceae</taxon>
        <taxon>Pavlovales</taxon>
        <taxon>Pavlovaceae</taxon>
        <taxon>Diacronema</taxon>
    </lineage>
</organism>
<dbReference type="OMA" id="QFMMSAY"/>
<evidence type="ECO:0000313" key="5">
    <source>
        <dbReference type="Proteomes" id="UP000751190"/>
    </source>
</evidence>
<dbReference type="GO" id="GO:0034553">
    <property type="term" value="P:mitochondrial respiratory chain complex II assembly"/>
    <property type="evidence" value="ECO:0007669"/>
    <property type="project" value="TreeGrafter"/>
</dbReference>
<keyword evidence="2" id="KW-0496">Mitochondrion</keyword>
<keyword evidence="5" id="KW-1185">Reference proteome</keyword>
<reference evidence="4" key="1">
    <citation type="submission" date="2021-05" db="EMBL/GenBank/DDBJ databases">
        <title>The genome of the haptophyte Pavlova lutheri (Diacronema luteri, Pavlovales) - a model for lipid biosynthesis in eukaryotic algae.</title>
        <authorList>
            <person name="Hulatt C.J."/>
            <person name="Posewitz M.C."/>
        </authorList>
    </citation>
    <scope>NUCLEOTIDE SEQUENCE</scope>
    <source>
        <strain evidence="4">NIVA-4/92</strain>
    </source>
</reference>
<evidence type="ECO:0000259" key="3">
    <source>
        <dbReference type="Pfam" id="PF05347"/>
    </source>
</evidence>
<gene>
    <name evidence="4" type="ORF">KFE25_010305</name>
</gene>
<sequence>MRKHSELQMQVLRLYRDILRCARSRGPEERAQISRFTRDKFSQPIARTQVTRIEYLLGYGRRQLEMLQMAGTKKVEVRR</sequence>
<proteinExistence type="predicted"/>
<evidence type="ECO:0000256" key="1">
    <source>
        <dbReference type="ARBA" id="ARBA00004173"/>
    </source>
</evidence>
<comment type="subcellular location">
    <subcellularLocation>
        <location evidence="1">Mitochondrion</location>
    </subcellularLocation>
</comment>
<dbReference type="Proteomes" id="UP000751190">
    <property type="component" value="Unassembled WGS sequence"/>
</dbReference>
<evidence type="ECO:0000313" key="4">
    <source>
        <dbReference type="EMBL" id="KAG8462480.1"/>
    </source>
</evidence>
<feature type="domain" description="Complex 1 LYR protein" evidence="3">
    <location>
        <begin position="10"/>
        <end position="66"/>
    </location>
</feature>
<dbReference type="PANTHER" id="PTHR13675:SF1">
    <property type="entry name" value="SUCCINATE DEHYDROGENASE ASSEMBLY FACTOR 1, MITOCHONDRIAL"/>
    <property type="match status" value="1"/>
</dbReference>
<accession>A0A8J5XGF6</accession>
<dbReference type="GO" id="GO:0005739">
    <property type="term" value="C:mitochondrion"/>
    <property type="evidence" value="ECO:0007669"/>
    <property type="project" value="UniProtKB-SubCell"/>
</dbReference>
<evidence type="ECO:0000256" key="2">
    <source>
        <dbReference type="ARBA" id="ARBA00023128"/>
    </source>
</evidence>
<dbReference type="AlphaFoldDB" id="A0A8J5XGF6"/>
<dbReference type="PANTHER" id="PTHR13675">
    <property type="entry name" value="LYR MOTIF-CONTAINING PROTEIN 2"/>
    <property type="match status" value="1"/>
</dbReference>
<name>A0A8J5XGF6_DIALT</name>